<reference evidence="2 3" key="1">
    <citation type="submission" date="2018-03" db="EMBL/GenBank/DDBJ databases">
        <title>Adhaeribacter sp. HMF7605 Genome sequencing and assembly.</title>
        <authorList>
            <person name="Kang H."/>
            <person name="Kang J."/>
            <person name="Cha I."/>
            <person name="Kim H."/>
            <person name="Joh K."/>
        </authorList>
    </citation>
    <scope>NUCLEOTIDE SEQUENCE [LARGE SCALE GENOMIC DNA]</scope>
    <source>
        <strain evidence="2 3">HMF7605</strain>
    </source>
</reference>
<keyword evidence="1" id="KW-1133">Transmembrane helix</keyword>
<dbReference type="Proteomes" id="UP000240357">
    <property type="component" value="Unassembled WGS sequence"/>
</dbReference>
<keyword evidence="1" id="KW-0812">Transmembrane</keyword>
<evidence type="ECO:0000313" key="2">
    <source>
        <dbReference type="EMBL" id="PSR56341.1"/>
    </source>
</evidence>
<comment type="caution">
    <text evidence="2">The sequence shown here is derived from an EMBL/GenBank/DDBJ whole genome shotgun (WGS) entry which is preliminary data.</text>
</comment>
<keyword evidence="1" id="KW-0472">Membrane</keyword>
<evidence type="ECO:0000256" key="1">
    <source>
        <dbReference type="SAM" id="Phobius"/>
    </source>
</evidence>
<accession>A0A2T2YLF9</accession>
<organism evidence="2 3">
    <name type="scientific">Adhaeribacter arboris</name>
    <dbReference type="NCBI Taxonomy" id="2072846"/>
    <lineage>
        <taxon>Bacteria</taxon>
        <taxon>Pseudomonadati</taxon>
        <taxon>Bacteroidota</taxon>
        <taxon>Cytophagia</taxon>
        <taxon>Cytophagales</taxon>
        <taxon>Hymenobacteraceae</taxon>
        <taxon>Adhaeribacter</taxon>
    </lineage>
</organism>
<dbReference type="AlphaFoldDB" id="A0A2T2YLF9"/>
<proteinExistence type="predicted"/>
<sequence>MTCYYIFKVDARKGYYLIINNLYVLRLLNIVHEWTVCPGMDKVKFLKWTGRIFYFLWSFLSLEAVVLMGVEQ</sequence>
<keyword evidence="3" id="KW-1185">Reference proteome</keyword>
<evidence type="ECO:0000313" key="3">
    <source>
        <dbReference type="Proteomes" id="UP000240357"/>
    </source>
</evidence>
<dbReference type="EMBL" id="PYFT01000001">
    <property type="protein sequence ID" value="PSR56341.1"/>
    <property type="molecule type" value="Genomic_DNA"/>
</dbReference>
<gene>
    <name evidence="2" type="ORF">AHMF7605_24005</name>
</gene>
<protein>
    <submittedName>
        <fullName evidence="2">Uncharacterized protein</fullName>
    </submittedName>
</protein>
<name>A0A2T2YLF9_9BACT</name>
<feature type="transmembrane region" description="Helical" evidence="1">
    <location>
        <begin position="52"/>
        <end position="70"/>
    </location>
</feature>